<dbReference type="RefSeq" id="WP_353540949.1">
    <property type="nucleotide sequence ID" value="NZ_BAABRN010000005.1"/>
</dbReference>
<name>A0ABP9VAC8_9DEIO</name>
<evidence type="ECO:0000259" key="6">
    <source>
        <dbReference type="Pfam" id="PF00724"/>
    </source>
</evidence>
<evidence type="ECO:0000256" key="1">
    <source>
        <dbReference type="ARBA" id="ARBA00001917"/>
    </source>
</evidence>
<dbReference type="InterPro" id="IPR013785">
    <property type="entry name" value="Aldolase_TIM"/>
</dbReference>
<keyword evidence="8" id="KW-1185">Reference proteome</keyword>
<keyword evidence="5" id="KW-0560">Oxidoreductase</keyword>
<dbReference type="EMBL" id="BAABRN010000005">
    <property type="protein sequence ID" value="GAA5500973.1"/>
    <property type="molecule type" value="Genomic_DNA"/>
</dbReference>
<organism evidence="7 8">
    <name type="scientific">Deinococcus xinjiangensis</name>
    <dbReference type="NCBI Taxonomy" id="457454"/>
    <lineage>
        <taxon>Bacteria</taxon>
        <taxon>Thermotogati</taxon>
        <taxon>Deinococcota</taxon>
        <taxon>Deinococci</taxon>
        <taxon>Deinococcales</taxon>
        <taxon>Deinococcaceae</taxon>
        <taxon>Deinococcus</taxon>
    </lineage>
</organism>
<evidence type="ECO:0000256" key="3">
    <source>
        <dbReference type="ARBA" id="ARBA00022643"/>
    </source>
</evidence>
<evidence type="ECO:0000256" key="5">
    <source>
        <dbReference type="ARBA" id="ARBA00023002"/>
    </source>
</evidence>
<evidence type="ECO:0000256" key="2">
    <source>
        <dbReference type="ARBA" id="ARBA00022630"/>
    </source>
</evidence>
<accession>A0ABP9VAC8</accession>
<comment type="caution">
    <text evidence="7">The sequence shown here is derived from an EMBL/GenBank/DDBJ whole genome shotgun (WGS) entry which is preliminary data.</text>
</comment>
<evidence type="ECO:0000256" key="4">
    <source>
        <dbReference type="ARBA" id="ARBA00022857"/>
    </source>
</evidence>
<keyword evidence="2" id="KW-0285">Flavoprotein</keyword>
<feature type="domain" description="NADH:flavin oxidoreductase/NADH oxidase N-terminal" evidence="6">
    <location>
        <begin position="9"/>
        <end position="345"/>
    </location>
</feature>
<protein>
    <submittedName>
        <fullName evidence="7">NADPH dehydrogenase</fullName>
    </submittedName>
</protein>
<sequence>MSAPTSPLLFQPLKLRELTLKNRVVVSPMCMYSAQGGLANEFHLVHLGQFALGGAGLIFTEATAVTPEGRISPDDLGLWEDAQMIQLGHIADFVHKYGSKIGVQLAHAGRKASTYAPWKGRGWVPEAAGGWVVQGPDGNAYNDQLGAPHILSVEDLQGIVAAFASAAQRAQMAGMDAVEIHAAHGYLLHQFLSPLSNTRTDDYGGSFENRTRLLLEVVRAVHHVWPHHLPLFVRVSATDWVEGGWDLAQTTQLAKLLSYEGVEVLDVSTGGLSPAQQIEVGPAYQVPFAAHIRAEVSDLRVMTVGMIDTPQQAEAILEAGQADLIALARAMLRDPHWAQRAERELGLRPALPDAYGRAGW</sequence>
<keyword evidence="3" id="KW-0288">FMN</keyword>
<dbReference type="Proteomes" id="UP001458946">
    <property type="component" value="Unassembled WGS sequence"/>
</dbReference>
<comment type="cofactor">
    <cofactor evidence="1">
        <name>FMN</name>
        <dbReference type="ChEBI" id="CHEBI:58210"/>
    </cofactor>
</comment>
<dbReference type="CDD" id="cd02932">
    <property type="entry name" value="OYE_YqiM_FMN"/>
    <property type="match status" value="1"/>
</dbReference>
<keyword evidence="4" id="KW-0521">NADP</keyword>
<dbReference type="SUPFAM" id="SSF51395">
    <property type="entry name" value="FMN-linked oxidoreductases"/>
    <property type="match status" value="1"/>
</dbReference>
<dbReference type="InterPro" id="IPR001155">
    <property type="entry name" value="OxRdtase_FMN_N"/>
</dbReference>
<dbReference type="Pfam" id="PF00724">
    <property type="entry name" value="Oxidored_FMN"/>
    <property type="match status" value="1"/>
</dbReference>
<evidence type="ECO:0000313" key="7">
    <source>
        <dbReference type="EMBL" id="GAA5500973.1"/>
    </source>
</evidence>
<dbReference type="Gene3D" id="3.20.20.70">
    <property type="entry name" value="Aldolase class I"/>
    <property type="match status" value="1"/>
</dbReference>
<evidence type="ECO:0000313" key="8">
    <source>
        <dbReference type="Proteomes" id="UP001458946"/>
    </source>
</evidence>
<dbReference type="InterPro" id="IPR044152">
    <property type="entry name" value="YqjM-like"/>
</dbReference>
<dbReference type="PANTHER" id="PTHR43303:SF4">
    <property type="entry name" value="NADPH DEHYDROGENASE C23G7.10C-RELATED"/>
    <property type="match status" value="1"/>
</dbReference>
<dbReference type="PANTHER" id="PTHR43303">
    <property type="entry name" value="NADPH DEHYDROGENASE C23G7.10C-RELATED"/>
    <property type="match status" value="1"/>
</dbReference>
<reference evidence="7 8" key="1">
    <citation type="submission" date="2024-02" db="EMBL/GenBank/DDBJ databases">
        <title>Deinococcus xinjiangensis NBRC 107630.</title>
        <authorList>
            <person name="Ichikawa N."/>
            <person name="Katano-Makiyama Y."/>
            <person name="Hidaka K."/>
        </authorList>
    </citation>
    <scope>NUCLEOTIDE SEQUENCE [LARGE SCALE GENOMIC DNA]</scope>
    <source>
        <strain evidence="7 8">NBRC 107630</strain>
    </source>
</reference>
<gene>
    <name evidence="7" type="primary">namA</name>
    <name evidence="7" type="ORF">Dxin01_00701</name>
</gene>
<proteinExistence type="predicted"/>